<dbReference type="RefSeq" id="WP_080620196.1">
    <property type="nucleotide sequence ID" value="NZ_CALTWI010000050.1"/>
</dbReference>
<dbReference type="EMBL" id="CP044080">
    <property type="protein sequence ID" value="QEU06978.1"/>
    <property type="molecule type" value="Genomic_DNA"/>
</dbReference>
<keyword evidence="1" id="KW-0175">Coiled coil</keyword>
<dbReference type="EMBL" id="CP020441">
    <property type="protein sequence ID" value="ARC35198.1"/>
    <property type="molecule type" value="Genomic_DNA"/>
</dbReference>
<dbReference type="PANTHER" id="PTHR32309:SF13">
    <property type="entry name" value="FERRIC ENTEROBACTIN TRANSPORT PROTEIN FEPE"/>
    <property type="match status" value="1"/>
</dbReference>
<dbReference type="GO" id="GO:0004713">
    <property type="term" value="F:protein tyrosine kinase activity"/>
    <property type="evidence" value="ECO:0007669"/>
    <property type="project" value="TreeGrafter"/>
</dbReference>
<evidence type="ECO:0000256" key="1">
    <source>
        <dbReference type="SAM" id="Coils"/>
    </source>
</evidence>
<dbReference type="Proteomes" id="UP000191257">
    <property type="component" value="Plasmid unnamed1"/>
</dbReference>
<keyword evidence="2" id="KW-1133">Transmembrane helix</keyword>
<reference evidence="3" key="2">
    <citation type="submission" date="2017-12" db="EMBL/GenBank/DDBJ databases">
        <title>FDA dAtabase for Regulatory Grade micrObial Sequences (FDA-ARGOS): Supporting development and validation of Infectious Disease Dx tests.</title>
        <authorList>
            <person name="Campos J."/>
            <person name="Goldberg B."/>
            <person name="Tallon L."/>
            <person name="Sadzewicz L."/>
            <person name="Sengamalay N."/>
            <person name="Ott S."/>
            <person name="Godinez A."/>
            <person name="Nagaraj S."/>
            <person name="Vyas G."/>
            <person name="Aluvathingal J."/>
            <person name="Nadendla S."/>
            <person name="Geyer C."/>
            <person name="Nandy P."/>
            <person name="Hobson J."/>
            <person name="Sichtig H."/>
        </authorList>
    </citation>
    <scope>NUCLEOTIDE SEQUENCE</scope>
    <source>
        <strain evidence="3">FDAARGOS_252</strain>
        <plasmid evidence="3">unnamed1</plasmid>
    </source>
</reference>
<reference evidence="5" key="1">
    <citation type="submission" date="2017-03" db="EMBL/GenBank/DDBJ databases">
        <title>FDA dAtabase for Regulatory Grade micrObial Sequences (FDA-ARGOS): Supporting development and validation of Infectious Disease Dx tests.</title>
        <authorList>
            <person name="Minogue T."/>
            <person name="Wolcott M."/>
            <person name="Wasieloski L."/>
            <person name="Aguilar W."/>
            <person name="Moore D."/>
            <person name="Tallon L."/>
            <person name="Sadzewicz L."/>
            <person name="Sengamalay N."/>
            <person name="Ott S."/>
            <person name="Godinez A."/>
            <person name="Nagaraj S."/>
            <person name="Nadendla S."/>
            <person name="Geyer C."/>
            <person name="Sichtig H."/>
        </authorList>
    </citation>
    <scope>NUCLEOTIDE SEQUENCE [LARGE SCALE GENOMIC DNA]</scope>
    <source>
        <strain evidence="5">FDAARGOS_252</strain>
        <plasmid evidence="5">Plasmid unnamed1</plasmid>
    </source>
</reference>
<evidence type="ECO:0000313" key="5">
    <source>
        <dbReference type="Proteomes" id="UP000191257"/>
    </source>
</evidence>
<dbReference type="KEGG" id="pye:A6J80_01355"/>
<dbReference type="eggNOG" id="COG3524">
    <property type="taxonomic scope" value="Bacteria"/>
</dbReference>
<evidence type="ECO:0000313" key="3">
    <source>
        <dbReference type="EMBL" id="ARC35198.1"/>
    </source>
</evidence>
<geneLocation type="plasmid" evidence="4">
    <name>unnamed3</name>
</geneLocation>
<feature type="transmembrane region" description="Helical" evidence="2">
    <location>
        <begin position="35"/>
        <end position="57"/>
    </location>
</feature>
<dbReference type="Proteomes" id="UP000324507">
    <property type="component" value="Plasmid unnamed3"/>
</dbReference>
<keyword evidence="2" id="KW-0812">Transmembrane</keyword>
<accession>A0A1V0GN27</accession>
<reference evidence="4 6" key="3">
    <citation type="submission" date="2019-09" db="EMBL/GenBank/DDBJ databases">
        <title>FDA dAtabase for Regulatory Grade micrObial Sequences (FDA-ARGOS): Supporting development and validation of Infectious Disease Dx tests.</title>
        <authorList>
            <person name="Sciortino C."/>
            <person name="Tallon L."/>
            <person name="Sadzewicz L."/>
            <person name="Vavikolanu K."/>
            <person name="Mehta A."/>
            <person name="Aluvathingal J."/>
            <person name="Nadendla S."/>
            <person name="Nandy P."/>
            <person name="Geyer C."/>
            <person name="Yan Y."/>
            <person name="Sichtig H."/>
        </authorList>
    </citation>
    <scope>NUCLEOTIDE SEQUENCE [LARGE SCALE GENOMIC DNA]</scope>
    <source>
        <strain evidence="4 6">FDAARGOS_643</strain>
        <plasmid evidence="4 6">unnamed3</plasmid>
    </source>
</reference>
<geneLocation type="plasmid" evidence="3">
    <name>unnamed1</name>
</geneLocation>
<dbReference type="AlphaFoldDB" id="A0A1V0GN27"/>
<feature type="coiled-coil region" evidence="1">
    <location>
        <begin position="193"/>
        <end position="291"/>
    </location>
</feature>
<name>A0A1V0GN27_9RHOB</name>
<dbReference type="InterPro" id="IPR050445">
    <property type="entry name" value="Bact_polysacc_biosynth/exp"/>
</dbReference>
<feature type="transmembrane region" description="Helical" evidence="2">
    <location>
        <begin position="362"/>
        <end position="384"/>
    </location>
</feature>
<proteinExistence type="predicted"/>
<keyword evidence="5" id="KW-1185">Reference proteome</keyword>
<sequence length="391" mass="42901">MKDLEAPAPPARVRSANPRIPPPVARARWTRGHSLVLASFLLGFLLPTLLVGGYMVAIARDQYVSEVSFVVRDDESPNMGMLAGLGLSSVGNTTTDAKMLYEYLRSPGFVRMIDAELDLRAIFARPGDPVFALKDGATLEDLVAYWRRMVTISVDSATGMIGIEARAFAAADAQRIAQAIHQAAGRLVNTVSDEARENSLRHAERDLAEMEQRLTRARLAIARFRDENRLIDAQAAVNINSAVMASLSQDLTEAILQLETMREQGTADVRLTQAQKRVDVLRRRIEEERQGYVAGAKGDVSFSAVLDGYTKLQLDLELAEKSYSLALAGVEAARSKAEQDNRYLATFVQPGLPQTATRPRRAMIIGLAACFIFIAWLSAVLIALSNRDRTA</sequence>
<evidence type="ECO:0000256" key="2">
    <source>
        <dbReference type="SAM" id="Phobius"/>
    </source>
</evidence>
<evidence type="ECO:0008006" key="7">
    <source>
        <dbReference type="Google" id="ProtNLM"/>
    </source>
</evidence>
<keyword evidence="2" id="KW-0472">Membrane</keyword>
<protein>
    <recommendedName>
        <fullName evidence="7">Capsule biosynthesis protein</fullName>
    </recommendedName>
</protein>
<evidence type="ECO:0000313" key="4">
    <source>
        <dbReference type="EMBL" id="QEU06978.1"/>
    </source>
</evidence>
<dbReference type="PANTHER" id="PTHR32309">
    <property type="entry name" value="TYROSINE-PROTEIN KINASE"/>
    <property type="match status" value="1"/>
</dbReference>
<gene>
    <name evidence="3" type="ORF">A6J80_01355</name>
    <name evidence="4" type="ORF">FOB51_02560</name>
</gene>
<dbReference type="GO" id="GO:0005886">
    <property type="term" value="C:plasma membrane"/>
    <property type="evidence" value="ECO:0007669"/>
    <property type="project" value="TreeGrafter"/>
</dbReference>
<keyword evidence="3" id="KW-0614">Plasmid</keyword>
<organism evidence="3 5">
    <name type="scientific">Paracoccus yeei</name>
    <dbReference type="NCBI Taxonomy" id="147645"/>
    <lineage>
        <taxon>Bacteria</taxon>
        <taxon>Pseudomonadati</taxon>
        <taxon>Pseudomonadota</taxon>
        <taxon>Alphaproteobacteria</taxon>
        <taxon>Rhodobacterales</taxon>
        <taxon>Paracoccaceae</taxon>
        <taxon>Paracoccus</taxon>
    </lineage>
</organism>
<evidence type="ECO:0000313" key="6">
    <source>
        <dbReference type="Proteomes" id="UP000324507"/>
    </source>
</evidence>